<proteinExistence type="predicted"/>
<dbReference type="AlphaFoldDB" id="A0A5B7HPB9"/>
<evidence type="ECO:0000313" key="1">
    <source>
        <dbReference type="EMBL" id="MPC71077.1"/>
    </source>
</evidence>
<gene>
    <name evidence="1" type="ORF">E2C01_065346</name>
</gene>
<accession>A0A5B7HPB9</accession>
<comment type="caution">
    <text evidence="1">The sequence shown here is derived from an EMBL/GenBank/DDBJ whole genome shotgun (WGS) entry which is preliminary data.</text>
</comment>
<name>A0A5B7HPB9_PORTR</name>
<reference evidence="1 2" key="1">
    <citation type="submission" date="2019-05" db="EMBL/GenBank/DDBJ databases">
        <title>Another draft genome of Portunus trituberculatus and its Hox gene families provides insights of decapod evolution.</title>
        <authorList>
            <person name="Jeong J.-H."/>
            <person name="Song I."/>
            <person name="Kim S."/>
            <person name="Choi T."/>
            <person name="Kim D."/>
            <person name="Ryu S."/>
            <person name="Kim W."/>
        </authorList>
    </citation>
    <scope>NUCLEOTIDE SEQUENCE [LARGE SCALE GENOMIC DNA]</scope>
    <source>
        <tissue evidence="1">Muscle</tissue>
    </source>
</reference>
<organism evidence="1 2">
    <name type="scientific">Portunus trituberculatus</name>
    <name type="common">Swimming crab</name>
    <name type="synonym">Neptunus trituberculatus</name>
    <dbReference type="NCBI Taxonomy" id="210409"/>
    <lineage>
        <taxon>Eukaryota</taxon>
        <taxon>Metazoa</taxon>
        <taxon>Ecdysozoa</taxon>
        <taxon>Arthropoda</taxon>
        <taxon>Crustacea</taxon>
        <taxon>Multicrustacea</taxon>
        <taxon>Malacostraca</taxon>
        <taxon>Eumalacostraca</taxon>
        <taxon>Eucarida</taxon>
        <taxon>Decapoda</taxon>
        <taxon>Pleocyemata</taxon>
        <taxon>Brachyura</taxon>
        <taxon>Eubrachyura</taxon>
        <taxon>Portunoidea</taxon>
        <taxon>Portunidae</taxon>
        <taxon>Portuninae</taxon>
        <taxon>Portunus</taxon>
    </lineage>
</organism>
<keyword evidence="2" id="KW-1185">Reference proteome</keyword>
<protein>
    <submittedName>
        <fullName evidence="1">Uncharacterized protein</fullName>
    </submittedName>
</protein>
<sequence>MDDELRLGKSDSKGSVQLASCSESENLSASKLGLKGTDVTMSLTKVGNVTEKIESKMYTVPLMDMKGKEWMVEAVGLNELISEVSKVDMTEMVNVLGIDTWKIERPTGKIDLLIGADYSVLLPRVEKTVGDLQLMKGQFGYCVRGCLGPLKGGFNAVVNHVHCTGVDEFIIKTRSEPHKAMELFFKTEELGVDCSPQCGGCRCGKCSLEGHLTLKDQRSKTD</sequence>
<dbReference type="Proteomes" id="UP000324222">
    <property type="component" value="Unassembled WGS sequence"/>
</dbReference>
<dbReference type="EMBL" id="VSRR010032253">
    <property type="protein sequence ID" value="MPC71077.1"/>
    <property type="molecule type" value="Genomic_DNA"/>
</dbReference>
<evidence type="ECO:0000313" key="2">
    <source>
        <dbReference type="Proteomes" id="UP000324222"/>
    </source>
</evidence>
<dbReference type="OrthoDB" id="6375653at2759"/>